<dbReference type="PANTHER" id="PTHR43861:SF6">
    <property type="entry name" value="METHYLTRANSFERASE TYPE 11"/>
    <property type="match status" value="1"/>
</dbReference>
<dbReference type="AlphaFoldDB" id="A0A1F6C1B1"/>
<protein>
    <recommendedName>
        <fullName evidence="4">Methyltransferase type 11 domain-containing protein</fullName>
    </recommendedName>
</protein>
<dbReference type="EMBL" id="MFKP01000060">
    <property type="protein sequence ID" value="OGG42989.1"/>
    <property type="molecule type" value="Genomic_DNA"/>
</dbReference>
<keyword evidence="1" id="KW-0812">Transmembrane</keyword>
<organism evidence="2 3">
    <name type="scientific">Candidatus Kaiserbacteria bacterium RIFCSPHIGHO2_01_FULL_48_10</name>
    <dbReference type="NCBI Taxonomy" id="1798476"/>
    <lineage>
        <taxon>Bacteria</taxon>
        <taxon>Candidatus Kaiseribacteriota</taxon>
    </lineage>
</organism>
<dbReference type="InterPro" id="IPR029063">
    <property type="entry name" value="SAM-dependent_MTases_sf"/>
</dbReference>
<proteinExistence type="predicted"/>
<dbReference type="CDD" id="cd02440">
    <property type="entry name" value="AdoMet_MTases"/>
    <property type="match status" value="1"/>
</dbReference>
<gene>
    <name evidence="2" type="ORF">A2841_00345</name>
</gene>
<keyword evidence="1" id="KW-0472">Membrane</keyword>
<dbReference type="SUPFAM" id="SSF53335">
    <property type="entry name" value="S-adenosyl-L-methionine-dependent methyltransferases"/>
    <property type="match status" value="1"/>
</dbReference>
<dbReference type="Pfam" id="PF13489">
    <property type="entry name" value="Methyltransf_23"/>
    <property type="match status" value="1"/>
</dbReference>
<reference evidence="2 3" key="1">
    <citation type="journal article" date="2016" name="Nat. Commun.">
        <title>Thousands of microbial genomes shed light on interconnected biogeochemical processes in an aquifer system.</title>
        <authorList>
            <person name="Anantharaman K."/>
            <person name="Brown C.T."/>
            <person name="Hug L.A."/>
            <person name="Sharon I."/>
            <person name="Castelle C.J."/>
            <person name="Probst A.J."/>
            <person name="Thomas B.C."/>
            <person name="Singh A."/>
            <person name="Wilkins M.J."/>
            <person name="Karaoz U."/>
            <person name="Brodie E.L."/>
            <person name="Williams K.H."/>
            <person name="Hubbard S.S."/>
            <person name="Banfield J.F."/>
        </authorList>
    </citation>
    <scope>NUCLEOTIDE SEQUENCE [LARGE SCALE GENOMIC DNA]</scope>
</reference>
<feature type="transmembrane region" description="Helical" evidence="1">
    <location>
        <begin position="277"/>
        <end position="303"/>
    </location>
</feature>
<dbReference type="Proteomes" id="UP000178249">
    <property type="component" value="Unassembled WGS sequence"/>
</dbReference>
<name>A0A1F6C1B1_9BACT</name>
<evidence type="ECO:0000313" key="2">
    <source>
        <dbReference type="EMBL" id="OGG42989.1"/>
    </source>
</evidence>
<evidence type="ECO:0000256" key="1">
    <source>
        <dbReference type="SAM" id="Phobius"/>
    </source>
</evidence>
<comment type="caution">
    <text evidence="2">The sequence shown here is derived from an EMBL/GenBank/DDBJ whole genome shotgun (WGS) entry which is preliminary data.</text>
</comment>
<keyword evidence="1" id="KW-1133">Transmembrane helix</keyword>
<dbReference type="Gene3D" id="3.40.50.150">
    <property type="entry name" value="Vaccinia Virus protein VP39"/>
    <property type="match status" value="1"/>
</dbReference>
<sequence>MQTSMPTACVQCNATKLTRKEEKWGYTLYECAACKLQFWWPFKNPGHESYEQSGRYRDRNFHPQTKSLYHSQILFLKKPVKPETALLDLGMGTGRFLSAAKEKGYRVTGTDFEKDAIVAAQTVFKLDDVYDLDLESFFKKFPERKFDIITMFEVLEHVDGYSFFPYIKDALKPGGYFAVTVPNRDCWKPLLAHEGPPIHLTRWSREAIEIFLNGYGFKVVSIKRLPIPLRLLISYFNDWTKGILSFSTLKRVEKLIQKEPVAISKPGPRRISPLMRVLRALSFVKLYILFTIPATILYVYIWATGGRNYTTLYVTAVPK</sequence>
<dbReference type="PANTHER" id="PTHR43861">
    <property type="entry name" value="TRANS-ACONITATE 2-METHYLTRANSFERASE-RELATED"/>
    <property type="match status" value="1"/>
</dbReference>
<evidence type="ECO:0000313" key="3">
    <source>
        <dbReference type="Proteomes" id="UP000178249"/>
    </source>
</evidence>
<accession>A0A1F6C1B1</accession>
<evidence type="ECO:0008006" key="4">
    <source>
        <dbReference type="Google" id="ProtNLM"/>
    </source>
</evidence>